<dbReference type="InterPro" id="IPR028082">
    <property type="entry name" value="Peripla_BP_I"/>
</dbReference>
<evidence type="ECO:0000256" key="2">
    <source>
        <dbReference type="ARBA" id="ARBA00023125"/>
    </source>
</evidence>
<dbReference type="InterPro" id="IPR010982">
    <property type="entry name" value="Lambda_DNA-bd_dom_sf"/>
</dbReference>
<keyword evidence="6" id="KW-1185">Reference proteome</keyword>
<proteinExistence type="predicted"/>
<dbReference type="RefSeq" id="WP_107573374.1">
    <property type="nucleotide sequence ID" value="NZ_PZPL01000001.1"/>
</dbReference>
<dbReference type="SUPFAM" id="SSF53822">
    <property type="entry name" value="Periplasmic binding protein-like I"/>
    <property type="match status" value="1"/>
</dbReference>
<dbReference type="Pfam" id="PF13377">
    <property type="entry name" value="Peripla_BP_3"/>
    <property type="match status" value="1"/>
</dbReference>
<keyword evidence="3" id="KW-0804">Transcription</keyword>
<protein>
    <submittedName>
        <fullName evidence="5">LacI family transcriptional regulator</fullName>
    </submittedName>
</protein>
<accession>A0A2T4UPP3</accession>
<dbReference type="Gene3D" id="3.40.50.2300">
    <property type="match status" value="2"/>
</dbReference>
<dbReference type="Proteomes" id="UP000241085">
    <property type="component" value="Unassembled WGS sequence"/>
</dbReference>
<comment type="caution">
    <text evidence="5">The sequence shown here is derived from an EMBL/GenBank/DDBJ whole genome shotgun (WGS) entry which is preliminary data.</text>
</comment>
<dbReference type="CDD" id="cd06296">
    <property type="entry name" value="PBP1_CatR-like"/>
    <property type="match status" value="1"/>
</dbReference>
<dbReference type="AlphaFoldDB" id="A0A2T4UPP3"/>
<evidence type="ECO:0000313" key="6">
    <source>
        <dbReference type="Proteomes" id="UP000241085"/>
    </source>
</evidence>
<dbReference type="PROSITE" id="PS50932">
    <property type="entry name" value="HTH_LACI_2"/>
    <property type="match status" value="1"/>
</dbReference>
<dbReference type="PANTHER" id="PTHR30146:SF153">
    <property type="entry name" value="LACTOSE OPERON REPRESSOR"/>
    <property type="match status" value="1"/>
</dbReference>
<organism evidence="5 6">
    <name type="scientific">Rathayibacter caricis DSM 15933</name>
    <dbReference type="NCBI Taxonomy" id="1328867"/>
    <lineage>
        <taxon>Bacteria</taxon>
        <taxon>Bacillati</taxon>
        <taxon>Actinomycetota</taxon>
        <taxon>Actinomycetes</taxon>
        <taxon>Micrococcales</taxon>
        <taxon>Microbacteriaceae</taxon>
        <taxon>Rathayibacter</taxon>
    </lineage>
</organism>
<name>A0A2T4UPP3_9MICO</name>
<dbReference type="EMBL" id="PZPL01000001">
    <property type="protein sequence ID" value="PTL71502.1"/>
    <property type="molecule type" value="Genomic_DNA"/>
</dbReference>
<keyword evidence="2" id="KW-0238">DNA-binding</keyword>
<dbReference type="SMART" id="SM00354">
    <property type="entry name" value="HTH_LACI"/>
    <property type="match status" value="1"/>
</dbReference>
<dbReference type="GO" id="GO:0003700">
    <property type="term" value="F:DNA-binding transcription factor activity"/>
    <property type="evidence" value="ECO:0007669"/>
    <property type="project" value="TreeGrafter"/>
</dbReference>
<reference evidence="5 6" key="1">
    <citation type="submission" date="2018-03" db="EMBL/GenBank/DDBJ databases">
        <title>Bacteriophage NCPPB3778 and a type I-E CRISPR drive the evolution of the US Biological Select Agent, Rathayibacter toxicus.</title>
        <authorList>
            <person name="Davis E.W.II."/>
            <person name="Tabima J.F."/>
            <person name="Weisberg A.J."/>
            <person name="Dantas Lopes L."/>
            <person name="Wiseman M.S."/>
            <person name="Wiseman M.S."/>
            <person name="Pupko T."/>
            <person name="Belcher M.S."/>
            <person name="Sechler A.J."/>
            <person name="Tancos M.A."/>
            <person name="Schroeder B.K."/>
            <person name="Murray T.D."/>
            <person name="Luster D.G."/>
            <person name="Schneider W.L."/>
            <person name="Rogers E."/>
            <person name="Andreote F.D."/>
            <person name="Grunwald N.J."/>
            <person name="Putnam M.L."/>
            <person name="Chang J.H."/>
        </authorList>
    </citation>
    <scope>NUCLEOTIDE SEQUENCE [LARGE SCALE GENOMIC DNA]</scope>
    <source>
        <strain evidence="5 6">DSM 15933</strain>
    </source>
</reference>
<feature type="domain" description="HTH lacI-type" evidence="4">
    <location>
        <begin position="11"/>
        <end position="63"/>
    </location>
</feature>
<dbReference type="SUPFAM" id="SSF47413">
    <property type="entry name" value="lambda repressor-like DNA-binding domains"/>
    <property type="match status" value="1"/>
</dbReference>
<dbReference type="InterPro" id="IPR000843">
    <property type="entry name" value="HTH_LacI"/>
</dbReference>
<evidence type="ECO:0000256" key="3">
    <source>
        <dbReference type="ARBA" id="ARBA00023163"/>
    </source>
</evidence>
<evidence type="ECO:0000313" key="5">
    <source>
        <dbReference type="EMBL" id="PTL71502.1"/>
    </source>
</evidence>
<evidence type="ECO:0000256" key="1">
    <source>
        <dbReference type="ARBA" id="ARBA00023015"/>
    </source>
</evidence>
<gene>
    <name evidence="5" type="ORF">C1I63_00595</name>
</gene>
<dbReference type="Gene3D" id="1.10.260.40">
    <property type="entry name" value="lambda repressor-like DNA-binding domains"/>
    <property type="match status" value="1"/>
</dbReference>
<dbReference type="InterPro" id="IPR046335">
    <property type="entry name" value="LacI/GalR-like_sensor"/>
</dbReference>
<dbReference type="CDD" id="cd01392">
    <property type="entry name" value="HTH_LacI"/>
    <property type="match status" value="1"/>
</dbReference>
<keyword evidence="1" id="KW-0805">Transcription regulation</keyword>
<dbReference type="PANTHER" id="PTHR30146">
    <property type="entry name" value="LACI-RELATED TRANSCRIPTIONAL REPRESSOR"/>
    <property type="match status" value="1"/>
</dbReference>
<evidence type="ECO:0000259" key="4">
    <source>
        <dbReference type="PROSITE" id="PS50932"/>
    </source>
</evidence>
<dbReference type="Pfam" id="PF00356">
    <property type="entry name" value="LacI"/>
    <property type="match status" value="1"/>
</dbReference>
<dbReference type="GO" id="GO:0000976">
    <property type="term" value="F:transcription cis-regulatory region binding"/>
    <property type="evidence" value="ECO:0007669"/>
    <property type="project" value="TreeGrafter"/>
</dbReference>
<sequence>MEETPVAPSRARLARVADEAGVSISTVSKVLNGRADVAPGTRSRVEALLDAHDYRRRGEGSRSTYLELVFHEIESAWSTQIIQGVEAVAREHGMSVVLTLSGDHRSPGPEWVTGVLARRPAGVVLVLSGLPEEQKRRLRAAGIPFAIIDPSGDPAPDVPSVGSANWMGGVLATRHLLDLGHTRIGVITGPPDMMCSRARLDGFRSAMGSAGVEVDESLLRFGDFHVPGGRDHALELLSGPTPPTALFAGSDLQALGVLEAARMRGLRVPEDLSLVGYDDLPIAEWTSPPLTTVHQPLRLMGEEATRLVVRLRDGDAAQLRMDLATTLVVRGSTARI</sequence>